<evidence type="ECO:0000313" key="5">
    <source>
        <dbReference type="Proteomes" id="UP000182321"/>
    </source>
</evidence>
<dbReference type="Pfam" id="PF00226">
    <property type="entry name" value="DnaJ"/>
    <property type="match status" value="1"/>
</dbReference>
<dbReference type="InterPro" id="IPR001623">
    <property type="entry name" value="DnaJ_domain"/>
</dbReference>
<dbReference type="EMBL" id="FNZX01000003">
    <property type="protein sequence ID" value="SEK17867.1"/>
    <property type="molecule type" value="Genomic_DNA"/>
</dbReference>
<keyword evidence="1" id="KW-0235">DNA replication</keyword>
<feature type="domain" description="J" evidence="3">
    <location>
        <begin position="7"/>
        <end position="62"/>
    </location>
</feature>
<dbReference type="RefSeq" id="WP_074788656.1">
    <property type="nucleotide sequence ID" value="NZ_FNZX01000003.1"/>
</dbReference>
<keyword evidence="5" id="KW-1185">Reference proteome</keyword>
<gene>
    <name evidence="4" type="ORF">SAMN02910377_00121</name>
</gene>
<evidence type="ECO:0000256" key="1">
    <source>
        <dbReference type="ARBA" id="ARBA00022705"/>
    </source>
</evidence>
<name>A0A1H7EXP0_9FIRM</name>
<protein>
    <submittedName>
        <fullName evidence="4">DnaJ domain-containing protein</fullName>
    </submittedName>
</protein>
<dbReference type="InterPro" id="IPR036869">
    <property type="entry name" value="J_dom_sf"/>
</dbReference>
<proteinExistence type="predicted"/>
<dbReference type="SUPFAM" id="SSF46565">
    <property type="entry name" value="Chaperone J-domain"/>
    <property type="match status" value="1"/>
</dbReference>
<feature type="coiled-coil region" evidence="2">
    <location>
        <begin position="87"/>
        <end position="121"/>
    </location>
</feature>
<dbReference type="Proteomes" id="UP000182321">
    <property type="component" value="Unassembled WGS sequence"/>
</dbReference>
<dbReference type="SMART" id="SM00271">
    <property type="entry name" value="DnaJ"/>
    <property type="match status" value="1"/>
</dbReference>
<dbReference type="Gene3D" id="1.10.287.110">
    <property type="entry name" value="DnaJ domain"/>
    <property type="match status" value="1"/>
</dbReference>
<dbReference type="PROSITE" id="PS50076">
    <property type="entry name" value="DNAJ_2"/>
    <property type="match status" value="1"/>
</dbReference>
<keyword evidence="2" id="KW-0175">Coiled coil</keyword>
<sequence length="156" mass="17518">MFRTRKEALQQLGLAPNATEAQIKNAYKDLVKRFHPDATGSADTTAYNKIVEAYKYLQADNDGKALVHSKVLGKTSKRSTASNADYAAFQKKAARQKQRKAEEFEQKQKEFSAKVKKQDEDYKRAMDAIDAIRVARAIQSMVWANGLGKDEGSNKE</sequence>
<organism evidence="4 5">
    <name type="scientific">Pseudobutyrivibrio ruminis</name>
    <dbReference type="NCBI Taxonomy" id="46206"/>
    <lineage>
        <taxon>Bacteria</taxon>
        <taxon>Bacillati</taxon>
        <taxon>Bacillota</taxon>
        <taxon>Clostridia</taxon>
        <taxon>Lachnospirales</taxon>
        <taxon>Lachnospiraceae</taxon>
        <taxon>Pseudobutyrivibrio</taxon>
    </lineage>
</organism>
<evidence type="ECO:0000313" key="4">
    <source>
        <dbReference type="EMBL" id="SEK17867.1"/>
    </source>
</evidence>
<evidence type="ECO:0000256" key="2">
    <source>
        <dbReference type="SAM" id="Coils"/>
    </source>
</evidence>
<dbReference type="CDD" id="cd06257">
    <property type="entry name" value="DnaJ"/>
    <property type="match status" value="1"/>
</dbReference>
<dbReference type="AlphaFoldDB" id="A0A1H7EXP0"/>
<accession>A0A1H7EXP0</accession>
<reference evidence="5" key="1">
    <citation type="submission" date="2016-10" db="EMBL/GenBank/DDBJ databases">
        <authorList>
            <person name="Varghese N."/>
        </authorList>
    </citation>
    <scope>NUCLEOTIDE SEQUENCE [LARGE SCALE GENOMIC DNA]</scope>
    <source>
        <strain evidence="5">ACV-9</strain>
    </source>
</reference>
<dbReference type="GO" id="GO:0006260">
    <property type="term" value="P:DNA replication"/>
    <property type="evidence" value="ECO:0007669"/>
    <property type="project" value="UniProtKB-KW"/>
</dbReference>
<evidence type="ECO:0000259" key="3">
    <source>
        <dbReference type="PROSITE" id="PS50076"/>
    </source>
</evidence>